<keyword evidence="7" id="KW-0521">NADP</keyword>
<dbReference type="RefSeq" id="WP_126827924.1">
    <property type="nucleotide sequence ID" value="NZ_PIQG01000004.1"/>
</dbReference>
<dbReference type="GO" id="GO:0004324">
    <property type="term" value="F:ferredoxin-NADP+ reductase activity"/>
    <property type="evidence" value="ECO:0007669"/>
    <property type="project" value="UniProtKB-EC"/>
</dbReference>
<comment type="similarity">
    <text evidence="2">Belongs to the ferredoxin--NADP reductase type 1 family.</text>
</comment>
<dbReference type="SUPFAM" id="SSF63380">
    <property type="entry name" value="Riboflavin synthase domain-like"/>
    <property type="match status" value="1"/>
</dbReference>
<dbReference type="InterPro" id="IPR039261">
    <property type="entry name" value="FNR_nucleotide-bd"/>
</dbReference>
<keyword evidence="5" id="KW-0547">Nucleotide-binding</keyword>
<accession>A0A432ZEI7</accession>
<comment type="cofactor">
    <cofactor evidence="1">
        <name>FAD</name>
        <dbReference type="ChEBI" id="CHEBI:57692"/>
    </cofactor>
</comment>
<evidence type="ECO:0000256" key="2">
    <source>
        <dbReference type="ARBA" id="ARBA00008312"/>
    </source>
</evidence>
<evidence type="ECO:0000259" key="11">
    <source>
        <dbReference type="PROSITE" id="PS51384"/>
    </source>
</evidence>
<dbReference type="InterPro" id="IPR033892">
    <property type="entry name" value="FNR_bac"/>
</dbReference>
<feature type="domain" description="FAD-binding FR-type" evidence="11">
    <location>
        <begin position="2"/>
        <end position="100"/>
    </location>
</feature>
<evidence type="ECO:0000313" key="12">
    <source>
        <dbReference type="EMBL" id="RUO76314.1"/>
    </source>
</evidence>
<dbReference type="PANTHER" id="PTHR47878">
    <property type="entry name" value="OXIDOREDUCTASE FAD/NAD(P)-BINDING DOMAIN PROTEIN"/>
    <property type="match status" value="1"/>
</dbReference>
<gene>
    <name evidence="12" type="ORF">CWI83_08080</name>
</gene>
<proteinExistence type="inferred from homology"/>
<dbReference type="InterPro" id="IPR017938">
    <property type="entry name" value="Riboflavin_synthase-like_b-brl"/>
</dbReference>
<evidence type="ECO:0000313" key="13">
    <source>
        <dbReference type="Proteomes" id="UP000288279"/>
    </source>
</evidence>
<evidence type="ECO:0000256" key="10">
    <source>
        <dbReference type="ARBA" id="ARBA00047776"/>
    </source>
</evidence>
<dbReference type="EMBL" id="PIQG01000004">
    <property type="protein sequence ID" value="RUO76314.1"/>
    <property type="molecule type" value="Genomic_DNA"/>
</dbReference>
<dbReference type="EC" id="1.18.1.2" evidence="3"/>
<dbReference type="InterPro" id="IPR001433">
    <property type="entry name" value="OxRdtase_FAD/NAD-bd"/>
</dbReference>
<keyword evidence="8" id="KW-0560">Oxidoreductase</keyword>
<sequence>MATWLHGEVVENHAWNNELFSLRVRTEPFEFTAGQFVRLGLEHDGRRLQRAYSLVNAPHTELLDFLVNRVHDGEFSPRLHALQPGSVIQVSQPASGFFTLAEVPAGDSLWLMATGTGIGPYFSMLETPEPWQRFARINLVYAVRYEADLAYLPLIQSFQQKYPQQFRFQPIVSREPCAGALQGRIPALIAEGQLQRALDCPLDASAQVMLCGNPEMIRDARALLADMGLPKNLRRKPGNVTVEHYW</sequence>
<comment type="catalytic activity">
    <reaction evidence="10">
        <text>2 reduced [2Fe-2S]-[ferredoxin] + NADP(+) + H(+) = 2 oxidized [2Fe-2S]-[ferredoxin] + NADPH</text>
        <dbReference type="Rhea" id="RHEA:20125"/>
        <dbReference type="Rhea" id="RHEA-COMP:10000"/>
        <dbReference type="Rhea" id="RHEA-COMP:10001"/>
        <dbReference type="ChEBI" id="CHEBI:15378"/>
        <dbReference type="ChEBI" id="CHEBI:33737"/>
        <dbReference type="ChEBI" id="CHEBI:33738"/>
        <dbReference type="ChEBI" id="CHEBI:57783"/>
        <dbReference type="ChEBI" id="CHEBI:58349"/>
        <dbReference type="EC" id="1.18.1.2"/>
    </reaction>
</comment>
<dbReference type="GO" id="GO:0042167">
    <property type="term" value="P:heme catabolic process"/>
    <property type="evidence" value="ECO:0007669"/>
    <property type="project" value="TreeGrafter"/>
</dbReference>
<dbReference type="GO" id="GO:0034599">
    <property type="term" value="P:cellular response to oxidative stress"/>
    <property type="evidence" value="ECO:0007669"/>
    <property type="project" value="TreeGrafter"/>
</dbReference>
<dbReference type="PROSITE" id="PS51384">
    <property type="entry name" value="FAD_FR"/>
    <property type="match status" value="1"/>
</dbReference>
<dbReference type="Pfam" id="PF00970">
    <property type="entry name" value="FAD_binding_6"/>
    <property type="match status" value="1"/>
</dbReference>
<evidence type="ECO:0000256" key="1">
    <source>
        <dbReference type="ARBA" id="ARBA00001974"/>
    </source>
</evidence>
<dbReference type="CDD" id="cd06195">
    <property type="entry name" value="FNR1"/>
    <property type="match status" value="1"/>
</dbReference>
<dbReference type="GO" id="GO:0000166">
    <property type="term" value="F:nucleotide binding"/>
    <property type="evidence" value="ECO:0007669"/>
    <property type="project" value="UniProtKB-KW"/>
</dbReference>
<dbReference type="Proteomes" id="UP000288279">
    <property type="component" value="Unassembled WGS sequence"/>
</dbReference>
<dbReference type="Gene3D" id="3.40.50.80">
    <property type="entry name" value="Nucleotide-binding domain of ferredoxin-NADP reductase (FNR) module"/>
    <property type="match status" value="1"/>
</dbReference>
<reference evidence="12 13" key="1">
    <citation type="journal article" date="2011" name="Front. Microbiol.">
        <title>Genomic signatures of strain selection and enhancement in Bacillus atrophaeus var. globigii, a historical biowarfare simulant.</title>
        <authorList>
            <person name="Gibbons H.S."/>
            <person name="Broomall S.M."/>
            <person name="McNew L.A."/>
            <person name="Daligault H."/>
            <person name="Chapman C."/>
            <person name="Bruce D."/>
            <person name="Karavis M."/>
            <person name="Krepps M."/>
            <person name="McGregor P.A."/>
            <person name="Hong C."/>
            <person name="Park K.H."/>
            <person name="Akmal A."/>
            <person name="Feldman A."/>
            <person name="Lin J.S."/>
            <person name="Chang W.E."/>
            <person name="Higgs B.W."/>
            <person name="Demirev P."/>
            <person name="Lindquist J."/>
            <person name="Liem A."/>
            <person name="Fochler E."/>
            <person name="Read T.D."/>
            <person name="Tapia R."/>
            <person name="Johnson S."/>
            <person name="Bishop-Lilly K.A."/>
            <person name="Detter C."/>
            <person name="Han C."/>
            <person name="Sozhamannan S."/>
            <person name="Rosenzweig C.N."/>
            <person name="Skowronski E.W."/>
        </authorList>
    </citation>
    <scope>NUCLEOTIDE SEQUENCE [LARGE SCALE GENOMIC DNA]</scope>
    <source>
        <strain evidence="12 13">PIT1</strain>
    </source>
</reference>
<evidence type="ECO:0000256" key="3">
    <source>
        <dbReference type="ARBA" id="ARBA00013223"/>
    </source>
</evidence>
<protein>
    <recommendedName>
        <fullName evidence="3">ferredoxin--NADP(+) reductase</fullName>
        <ecNumber evidence="3">1.18.1.2</ecNumber>
    </recommendedName>
</protein>
<dbReference type="Gene3D" id="2.40.30.10">
    <property type="entry name" value="Translation factors"/>
    <property type="match status" value="1"/>
</dbReference>
<dbReference type="SUPFAM" id="SSF52343">
    <property type="entry name" value="Ferredoxin reductase-like, C-terminal NADP-linked domain"/>
    <property type="match status" value="1"/>
</dbReference>
<evidence type="ECO:0000256" key="7">
    <source>
        <dbReference type="ARBA" id="ARBA00022857"/>
    </source>
</evidence>
<dbReference type="PANTHER" id="PTHR47878:SF1">
    <property type="entry name" value="FLAVODOXIN_FERREDOXIN--NADP REDUCTASE"/>
    <property type="match status" value="1"/>
</dbReference>
<dbReference type="InterPro" id="IPR017927">
    <property type="entry name" value="FAD-bd_FR_type"/>
</dbReference>
<dbReference type="AlphaFoldDB" id="A0A432ZEI7"/>
<dbReference type="InterPro" id="IPR008333">
    <property type="entry name" value="Cbr1-like_FAD-bd_dom"/>
</dbReference>
<comment type="caution">
    <text evidence="12">The sequence shown here is derived from an EMBL/GenBank/DDBJ whole genome shotgun (WGS) entry which is preliminary data.</text>
</comment>
<evidence type="ECO:0000256" key="9">
    <source>
        <dbReference type="ARBA" id="ARBA00034078"/>
    </source>
</evidence>
<keyword evidence="13" id="KW-1185">Reference proteome</keyword>
<evidence type="ECO:0000256" key="8">
    <source>
        <dbReference type="ARBA" id="ARBA00023002"/>
    </source>
</evidence>
<evidence type="ECO:0000256" key="4">
    <source>
        <dbReference type="ARBA" id="ARBA00022630"/>
    </source>
</evidence>
<keyword evidence="4" id="KW-0285">Flavoprotein</keyword>
<evidence type="ECO:0000256" key="5">
    <source>
        <dbReference type="ARBA" id="ARBA00022741"/>
    </source>
</evidence>
<dbReference type="InterPro" id="IPR051930">
    <property type="entry name" value="FNR_type-1"/>
</dbReference>
<organism evidence="12 13">
    <name type="scientific">Pseudidiomarina taiwanensis</name>
    <dbReference type="NCBI Taxonomy" id="337250"/>
    <lineage>
        <taxon>Bacteria</taxon>
        <taxon>Pseudomonadati</taxon>
        <taxon>Pseudomonadota</taxon>
        <taxon>Gammaproteobacteria</taxon>
        <taxon>Alteromonadales</taxon>
        <taxon>Idiomarinaceae</taxon>
        <taxon>Pseudidiomarina</taxon>
    </lineage>
</organism>
<evidence type="ECO:0000256" key="6">
    <source>
        <dbReference type="ARBA" id="ARBA00022827"/>
    </source>
</evidence>
<name>A0A432ZEI7_9GAMM</name>
<comment type="cofactor">
    <cofactor evidence="9">
        <name>[2Fe-2S] cluster</name>
        <dbReference type="ChEBI" id="CHEBI:190135"/>
    </cofactor>
</comment>
<dbReference type="Pfam" id="PF00175">
    <property type="entry name" value="NAD_binding_1"/>
    <property type="match status" value="1"/>
</dbReference>
<dbReference type="OrthoDB" id="9784483at2"/>
<keyword evidence="6" id="KW-0274">FAD</keyword>